<dbReference type="CTD" id="51373"/>
<organism evidence="5 6">
    <name type="scientific">Cephus cinctus</name>
    <name type="common">Wheat stem sawfly</name>
    <dbReference type="NCBI Taxonomy" id="211228"/>
    <lineage>
        <taxon>Eukaryota</taxon>
        <taxon>Metazoa</taxon>
        <taxon>Ecdysozoa</taxon>
        <taxon>Arthropoda</taxon>
        <taxon>Hexapoda</taxon>
        <taxon>Insecta</taxon>
        <taxon>Pterygota</taxon>
        <taxon>Neoptera</taxon>
        <taxon>Endopterygota</taxon>
        <taxon>Hymenoptera</taxon>
        <taxon>Cephoidea</taxon>
        <taxon>Cephidae</taxon>
        <taxon>Cephus</taxon>
    </lineage>
</organism>
<dbReference type="InterPro" id="IPR012340">
    <property type="entry name" value="NA-bd_OB-fold"/>
</dbReference>
<sequence length="162" mass="18578">MATRKGKQALTLLLGQCVPSMKENAAKIRVKKLDFDAHLNMYFNKHEYLYAHDPEKLCKTGDTVLVQSLPSRLTRIITHKVVNVIYPLGDITDPITGKKSVVSKYRDDIKRVHEIYGKSENAFDYDKRPPRGSQEGKLDFSHKEGYVKYHEDPDDPQTHAVH</sequence>
<dbReference type="PANTHER" id="PTHR24088">
    <property type="entry name" value="28S RIBOSOMAL PROTEIN S17, MITOCHONDRIAL"/>
    <property type="match status" value="1"/>
</dbReference>
<evidence type="ECO:0000256" key="2">
    <source>
        <dbReference type="ARBA" id="ARBA00022980"/>
    </source>
</evidence>
<dbReference type="RefSeq" id="XP_015594477.1">
    <property type="nucleotide sequence ID" value="XM_015738991.2"/>
</dbReference>
<keyword evidence="3" id="KW-0687">Ribonucleoprotein</keyword>
<dbReference type="Pfam" id="PF00366">
    <property type="entry name" value="Ribosomal_S17"/>
    <property type="match status" value="1"/>
</dbReference>
<reference evidence="6" key="1">
    <citation type="submission" date="2025-08" db="UniProtKB">
        <authorList>
            <consortium name="RefSeq"/>
        </authorList>
    </citation>
    <scope>IDENTIFICATION</scope>
</reference>
<dbReference type="GO" id="GO:0032543">
    <property type="term" value="P:mitochondrial translation"/>
    <property type="evidence" value="ECO:0007669"/>
    <property type="project" value="TreeGrafter"/>
</dbReference>
<evidence type="ECO:0000256" key="4">
    <source>
        <dbReference type="SAM" id="MobiDB-lite"/>
    </source>
</evidence>
<name>A0AAJ7FJ78_CEPCN</name>
<feature type="region of interest" description="Disordered" evidence="4">
    <location>
        <begin position="123"/>
        <end position="162"/>
    </location>
</feature>
<dbReference type="SUPFAM" id="SSF50249">
    <property type="entry name" value="Nucleic acid-binding proteins"/>
    <property type="match status" value="1"/>
</dbReference>
<dbReference type="GO" id="GO:0003735">
    <property type="term" value="F:structural constituent of ribosome"/>
    <property type="evidence" value="ECO:0007669"/>
    <property type="project" value="InterPro"/>
</dbReference>
<accession>A0AAJ7FJ78</accession>
<dbReference type="GO" id="GO:0005763">
    <property type="term" value="C:mitochondrial small ribosomal subunit"/>
    <property type="evidence" value="ECO:0007669"/>
    <property type="project" value="InterPro"/>
</dbReference>
<evidence type="ECO:0000256" key="3">
    <source>
        <dbReference type="ARBA" id="ARBA00023274"/>
    </source>
</evidence>
<keyword evidence="5" id="KW-1185">Reference proteome</keyword>
<dbReference type="Gene3D" id="2.40.50.140">
    <property type="entry name" value="Nucleic acid-binding proteins"/>
    <property type="match status" value="1"/>
</dbReference>
<evidence type="ECO:0000313" key="5">
    <source>
        <dbReference type="Proteomes" id="UP000694920"/>
    </source>
</evidence>
<dbReference type="InterPro" id="IPR039193">
    <property type="entry name" value="Ribosomal_uS17m_metazoa"/>
</dbReference>
<gene>
    <name evidence="6" type="primary">LOC107267375</name>
</gene>
<dbReference type="KEGG" id="ccin:107267375"/>
<dbReference type="GeneID" id="107267375"/>
<comment type="similarity">
    <text evidence="1">Belongs to the universal ribosomal protein uS17 family.</text>
</comment>
<dbReference type="AlphaFoldDB" id="A0AAJ7FJ78"/>
<evidence type="ECO:0000256" key="1">
    <source>
        <dbReference type="ARBA" id="ARBA00010254"/>
    </source>
</evidence>
<dbReference type="Proteomes" id="UP000694920">
    <property type="component" value="Unplaced"/>
</dbReference>
<proteinExistence type="inferred from homology"/>
<keyword evidence="2" id="KW-0689">Ribosomal protein</keyword>
<dbReference type="InterPro" id="IPR000266">
    <property type="entry name" value="Ribosomal_uS17"/>
</dbReference>
<dbReference type="PANTHER" id="PTHR24088:SF0">
    <property type="entry name" value="SMALL RIBOSOMAL SUBUNIT PROTEIN US17M"/>
    <property type="match status" value="1"/>
</dbReference>
<evidence type="ECO:0000313" key="6">
    <source>
        <dbReference type="RefSeq" id="XP_015594477.1"/>
    </source>
</evidence>
<protein>
    <submittedName>
        <fullName evidence="6">Uncharacterized protein LOC107267375</fullName>
    </submittedName>
</protein>
<feature type="compositionally biased region" description="Basic and acidic residues" evidence="4">
    <location>
        <begin position="124"/>
        <end position="151"/>
    </location>
</feature>